<protein>
    <submittedName>
        <fullName evidence="2">Uncharacterized protein</fullName>
    </submittedName>
</protein>
<feature type="compositionally biased region" description="Polar residues" evidence="1">
    <location>
        <begin position="229"/>
        <end position="251"/>
    </location>
</feature>
<dbReference type="AlphaFoldDB" id="A0A2J6PEA0"/>
<accession>A0A2J6PEA0</accession>
<dbReference type="EMBL" id="KZ613553">
    <property type="protein sequence ID" value="PMD12324.1"/>
    <property type="molecule type" value="Genomic_DNA"/>
</dbReference>
<proteinExistence type="predicted"/>
<evidence type="ECO:0000313" key="2">
    <source>
        <dbReference type="EMBL" id="PMD12324.1"/>
    </source>
</evidence>
<gene>
    <name evidence="2" type="ORF">NA56DRAFT_756686</name>
</gene>
<evidence type="ECO:0000313" key="3">
    <source>
        <dbReference type="Proteomes" id="UP000235672"/>
    </source>
</evidence>
<keyword evidence="3" id="KW-1185">Reference proteome</keyword>
<reference evidence="2 3" key="1">
    <citation type="submission" date="2016-05" db="EMBL/GenBank/DDBJ databases">
        <title>A degradative enzymes factory behind the ericoid mycorrhizal symbiosis.</title>
        <authorList>
            <consortium name="DOE Joint Genome Institute"/>
            <person name="Martino E."/>
            <person name="Morin E."/>
            <person name="Grelet G."/>
            <person name="Kuo A."/>
            <person name="Kohler A."/>
            <person name="Daghino S."/>
            <person name="Barry K."/>
            <person name="Choi C."/>
            <person name="Cichocki N."/>
            <person name="Clum A."/>
            <person name="Copeland A."/>
            <person name="Hainaut M."/>
            <person name="Haridas S."/>
            <person name="Labutti K."/>
            <person name="Lindquist E."/>
            <person name="Lipzen A."/>
            <person name="Khouja H.-R."/>
            <person name="Murat C."/>
            <person name="Ohm R."/>
            <person name="Olson A."/>
            <person name="Spatafora J."/>
            <person name="Veneault-Fourrey C."/>
            <person name="Henrissat B."/>
            <person name="Grigoriev I."/>
            <person name="Martin F."/>
            <person name="Perotto S."/>
        </authorList>
    </citation>
    <scope>NUCLEOTIDE SEQUENCE [LARGE SCALE GENOMIC DNA]</scope>
    <source>
        <strain evidence="2 3">UAMH 7357</strain>
    </source>
</reference>
<evidence type="ECO:0000256" key="1">
    <source>
        <dbReference type="SAM" id="MobiDB-lite"/>
    </source>
</evidence>
<name>A0A2J6PEA0_9HELO</name>
<organism evidence="2 3">
    <name type="scientific">Hyaloscypha hepaticicola</name>
    <dbReference type="NCBI Taxonomy" id="2082293"/>
    <lineage>
        <taxon>Eukaryota</taxon>
        <taxon>Fungi</taxon>
        <taxon>Dikarya</taxon>
        <taxon>Ascomycota</taxon>
        <taxon>Pezizomycotina</taxon>
        <taxon>Leotiomycetes</taxon>
        <taxon>Helotiales</taxon>
        <taxon>Hyaloscyphaceae</taxon>
        <taxon>Hyaloscypha</taxon>
    </lineage>
</organism>
<sequence length="251" mass="28414">MSQDFGANYQRLSDPTKQTHCLAESTHYALNIRLVQEFKARPPIESYAVNYEASSALAIPHTLPDITKMETVYADQLEKTARSQGLGRKRYHCNPSKEDYSTITNHKRRLHRLLESKKKQRSSVAHAKLAGGLHKSLGHHPKQDFLVSGYKIMTRPSRWFGGLCNAVRHPPVCQTLDKSHTQCNSAQELYKMSQPTRWESAVPLIILGPSITRSAFVYKPNKLLPNPTYPSGTSPHLRLQQKQQKPALSYA</sequence>
<feature type="region of interest" description="Disordered" evidence="1">
    <location>
        <begin position="227"/>
        <end position="251"/>
    </location>
</feature>
<dbReference type="Proteomes" id="UP000235672">
    <property type="component" value="Unassembled WGS sequence"/>
</dbReference>